<comment type="caution">
    <text evidence="2">The sequence shown here is derived from an EMBL/GenBank/DDBJ whole genome shotgun (WGS) entry which is preliminary data.</text>
</comment>
<name>A0A0B0MDJ9_GOSAR</name>
<protein>
    <submittedName>
        <fullName evidence="2">Uncharacterized protein</fullName>
    </submittedName>
</protein>
<proteinExistence type="predicted"/>
<dbReference type="EMBL" id="JRRC01040116">
    <property type="protein sequence ID" value="KHF98461.1"/>
    <property type="molecule type" value="Genomic_DNA"/>
</dbReference>
<gene>
    <name evidence="2" type="ORF">F383_37544</name>
</gene>
<dbReference type="Proteomes" id="UP000032142">
    <property type="component" value="Unassembled WGS sequence"/>
</dbReference>
<reference evidence="3" key="1">
    <citation type="submission" date="2014-09" db="EMBL/GenBank/DDBJ databases">
        <authorList>
            <person name="Mudge J."/>
            <person name="Ramaraj T."/>
            <person name="Lindquist I.E."/>
            <person name="Bharti A.K."/>
            <person name="Sundararajan A."/>
            <person name="Cameron C.T."/>
            <person name="Woodward J.E."/>
            <person name="May G.D."/>
            <person name="Brubaker C."/>
            <person name="Broadhvest J."/>
            <person name="Wilkins T.A."/>
        </authorList>
    </citation>
    <scope>NUCLEOTIDE SEQUENCE</scope>
    <source>
        <strain evidence="3">cv. AKA8401</strain>
    </source>
</reference>
<sequence length="43" mass="4677">MEKIDPRGKSTRTGLPHMGLSHGHVHLVGLTTGWSNHTRACPC</sequence>
<evidence type="ECO:0000256" key="1">
    <source>
        <dbReference type="SAM" id="MobiDB-lite"/>
    </source>
</evidence>
<accession>A0A0B0MDJ9</accession>
<evidence type="ECO:0000313" key="3">
    <source>
        <dbReference type="Proteomes" id="UP000032142"/>
    </source>
</evidence>
<feature type="region of interest" description="Disordered" evidence="1">
    <location>
        <begin position="1"/>
        <end position="21"/>
    </location>
</feature>
<organism evidence="2 3">
    <name type="scientific">Gossypium arboreum</name>
    <name type="common">Tree cotton</name>
    <name type="synonym">Gossypium nanking</name>
    <dbReference type="NCBI Taxonomy" id="29729"/>
    <lineage>
        <taxon>Eukaryota</taxon>
        <taxon>Viridiplantae</taxon>
        <taxon>Streptophyta</taxon>
        <taxon>Embryophyta</taxon>
        <taxon>Tracheophyta</taxon>
        <taxon>Spermatophyta</taxon>
        <taxon>Magnoliopsida</taxon>
        <taxon>eudicotyledons</taxon>
        <taxon>Gunneridae</taxon>
        <taxon>Pentapetalae</taxon>
        <taxon>rosids</taxon>
        <taxon>malvids</taxon>
        <taxon>Malvales</taxon>
        <taxon>Malvaceae</taxon>
        <taxon>Malvoideae</taxon>
        <taxon>Gossypium</taxon>
    </lineage>
</organism>
<keyword evidence="3" id="KW-1185">Reference proteome</keyword>
<dbReference type="AlphaFoldDB" id="A0A0B0MDJ9"/>
<evidence type="ECO:0000313" key="2">
    <source>
        <dbReference type="EMBL" id="KHF98461.1"/>
    </source>
</evidence>